<dbReference type="AlphaFoldDB" id="A0A840SHJ1"/>
<evidence type="ECO:0000313" key="4">
    <source>
        <dbReference type="Proteomes" id="UP000549457"/>
    </source>
</evidence>
<comment type="subcellular location">
    <subcellularLocation>
        <location evidence="1">Secreted</location>
    </subcellularLocation>
</comment>
<dbReference type="Pfam" id="PF00353">
    <property type="entry name" value="HemolysinCabind"/>
    <property type="match status" value="6"/>
</dbReference>
<dbReference type="PANTHER" id="PTHR38340:SF1">
    <property type="entry name" value="S-LAYER PROTEIN"/>
    <property type="match status" value="1"/>
</dbReference>
<dbReference type="InterPro" id="IPR001343">
    <property type="entry name" value="Hemolysn_Ca-bd"/>
</dbReference>
<dbReference type="GO" id="GO:0005576">
    <property type="term" value="C:extracellular region"/>
    <property type="evidence" value="ECO:0007669"/>
    <property type="project" value="UniProtKB-SubCell"/>
</dbReference>
<dbReference type="EMBL" id="JACHFM010000001">
    <property type="protein sequence ID" value="MBB5220220.1"/>
    <property type="molecule type" value="Genomic_DNA"/>
</dbReference>
<dbReference type="PROSITE" id="PS00330">
    <property type="entry name" value="HEMOLYSIN_CALCIUM"/>
    <property type="match status" value="2"/>
</dbReference>
<dbReference type="InterPro" id="IPR050557">
    <property type="entry name" value="RTX_toxin/Mannuronan_C5-epim"/>
</dbReference>
<sequence length="742" mass="75765">MSFGEEDGIDKTELMPGRVMLDQFSWGRISPDGDIDYYRVTLDSGRYFVYAGASDFLGGGSAVGVRGTIYDALGTSVGVTGKSLTVTNTQIYTIAVGAQFGGGYALSVNFSDDVGGDRYVGALTATMGTEYALKLDAASDIDSVRLGLTQGQRYFWAVTSEAVSDLRVTLETRAYNPYATLDLGSGGTGILQSTSGRDSTVWLTVSSGGYRQTGAYDLLVSTTMTDDLPVLAGGRGDDALSAQASSEIWGLSGADTLLGSAGADFLNGGDGADSLEGGDGDDRLFGGAQADTLSGGAGNDTLQGQFGSDLLLGGAGDDTFILDDTPDTVIEAETEGTDSVFVLADYVLPDHVENLQLGGSADLAGTGNDLSNLLIGNEGTNALSGNGGNDTLDGGAGDDRMAGGVGDDSYVVDSAGDVVEEAPSAGFDTVTSTIDYVLSANIEALSLSGNATRATGNALDNSLWGNAGANVLDGRAGSDRMDGGAGDDTYFVDSAGDRIIERVGGGNDTIRSNVSHRMEDNVETLMLTGAGNLRAVGTDARDVIFGNAGNNAINGLAGADRMRGGAGNDTYVVDNTRDVVIETPTGGSDAIRSTVSYRLGANVETLVLLGTAISARGNGGDNLLRGNASDNSLEGGGGRDVLVGGGGADSFVFREDAAGVRDVIRDFTPGLDKIVLGPIDADVWSPGNQAFTFIGTAGFSGVAGELRATHRGLLGDVDGDRVADYDIAFSAPLSITETDLVL</sequence>
<name>A0A840SHJ1_9RHOB</name>
<evidence type="ECO:0000313" key="3">
    <source>
        <dbReference type="EMBL" id="MBB5220220.1"/>
    </source>
</evidence>
<keyword evidence="2" id="KW-0964">Secreted</keyword>
<evidence type="ECO:0000256" key="2">
    <source>
        <dbReference type="ARBA" id="ARBA00022525"/>
    </source>
</evidence>
<dbReference type="GO" id="GO:0005509">
    <property type="term" value="F:calcium ion binding"/>
    <property type="evidence" value="ECO:0007669"/>
    <property type="project" value="InterPro"/>
</dbReference>
<dbReference type="PRINTS" id="PR00313">
    <property type="entry name" value="CABNDNGRPT"/>
</dbReference>
<dbReference type="InterPro" id="IPR018511">
    <property type="entry name" value="Hemolysin-typ_Ca-bd_CS"/>
</dbReference>
<reference evidence="3 4" key="1">
    <citation type="submission" date="2020-08" db="EMBL/GenBank/DDBJ databases">
        <title>Genomic Encyclopedia of Type Strains, Phase IV (KMG-IV): sequencing the most valuable type-strain genomes for metagenomic binning, comparative biology and taxonomic classification.</title>
        <authorList>
            <person name="Goeker M."/>
        </authorList>
    </citation>
    <scope>NUCLEOTIDE SEQUENCE [LARGE SCALE GENOMIC DNA]</scope>
    <source>
        <strain evidence="3 4">DSM 101730</strain>
    </source>
</reference>
<dbReference type="Proteomes" id="UP000549457">
    <property type="component" value="Unassembled WGS sequence"/>
</dbReference>
<gene>
    <name evidence="3" type="ORF">HNP73_000141</name>
</gene>
<dbReference type="PANTHER" id="PTHR38340">
    <property type="entry name" value="S-LAYER PROTEIN"/>
    <property type="match status" value="1"/>
</dbReference>
<dbReference type="SUPFAM" id="SSF51120">
    <property type="entry name" value="beta-Roll"/>
    <property type="match status" value="4"/>
</dbReference>
<accession>A0A840SHJ1</accession>
<proteinExistence type="predicted"/>
<organism evidence="3 4">
    <name type="scientific">Amaricoccus macauensis</name>
    <dbReference type="NCBI Taxonomy" id="57001"/>
    <lineage>
        <taxon>Bacteria</taxon>
        <taxon>Pseudomonadati</taxon>
        <taxon>Pseudomonadota</taxon>
        <taxon>Alphaproteobacteria</taxon>
        <taxon>Rhodobacterales</taxon>
        <taxon>Paracoccaceae</taxon>
        <taxon>Amaricoccus</taxon>
    </lineage>
</organism>
<evidence type="ECO:0000256" key="1">
    <source>
        <dbReference type="ARBA" id="ARBA00004613"/>
    </source>
</evidence>
<dbReference type="RefSeq" id="WP_184146108.1">
    <property type="nucleotide sequence ID" value="NZ_JACHFM010000001.1"/>
</dbReference>
<keyword evidence="4" id="KW-1185">Reference proteome</keyword>
<comment type="caution">
    <text evidence="3">The sequence shown here is derived from an EMBL/GenBank/DDBJ whole genome shotgun (WGS) entry which is preliminary data.</text>
</comment>
<dbReference type="Gene3D" id="2.150.10.10">
    <property type="entry name" value="Serralysin-like metalloprotease, C-terminal"/>
    <property type="match status" value="5"/>
</dbReference>
<protein>
    <submittedName>
        <fullName evidence="3">Ca2+-binding RTX toxin-like protein</fullName>
    </submittedName>
</protein>
<dbReference type="InterPro" id="IPR011049">
    <property type="entry name" value="Serralysin-like_metalloprot_C"/>
</dbReference>